<dbReference type="Gene3D" id="3.40.50.80">
    <property type="entry name" value="Nucleotide-binding domain of ferredoxin-NADP reductase (FNR) module"/>
    <property type="match status" value="1"/>
</dbReference>
<gene>
    <name evidence="5" type="ORF">RDB_LOCUS123884</name>
</gene>
<comment type="cofactor">
    <cofactor evidence="1">
        <name>FAD</name>
        <dbReference type="ChEBI" id="CHEBI:57692"/>
    </cofactor>
</comment>
<sequence>MVLFAAGSGLAPFRGFIQERAMQKQAGRDVGKCVLFFGCRKPDEDFLYSEGELGEWKELDVVDLRPAFSRAPEKSEGQKYVQDRVWNDREVVREYYNEGAKFYTCGGSNVANGIRDACVRIIAEGKQDMDENRLQEIWNKIQAERYATDVFG</sequence>
<evidence type="ECO:0000256" key="3">
    <source>
        <dbReference type="ARBA" id="ARBA00022827"/>
    </source>
</evidence>
<dbReference type="SUPFAM" id="SSF52343">
    <property type="entry name" value="Ferredoxin reductase-like, C-terminal NADP-linked domain"/>
    <property type="match status" value="1"/>
</dbReference>
<comment type="caution">
    <text evidence="5">The sequence shown here is derived from an EMBL/GenBank/DDBJ whole genome shotgun (WGS) entry which is preliminary data.</text>
</comment>
<evidence type="ECO:0000256" key="2">
    <source>
        <dbReference type="ARBA" id="ARBA00022630"/>
    </source>
</evidence>
<dbReference type="PANTHER" id="PTHR19384">
    <property type="entry name" value="NITRIC OXIDE SYNTHASE-RELATED"/>
    <property type="match status" value="1"/>
</dbReference>
<dbReference type="GO" id="GO:0050660">
    <property type="term" value="F:flavin adenine dinucleotide binding"/>
    <property type="evidence" value="ECO:0007669"/>
    <property type="project" value="TreeGrafter"/>
</dbReference>
<keyword evidence="2" id="KW-0285">Flavoprotein</keyword>
<dbReference type="Pfam" id="PF00175">
    <property type="entry name" value="NAD_binding_1"/>
    <property type="match status" value="1"/>
</dbReference>
<evidence type="ECO:0000313" key="6">
    <source>
        <dbReference type="Proteomes" id="UP000663846"/>
    </source>
</evidence>
<dbReference type="InterPro" id="IPR001433">
    <property type="entry name" value="OxRdtase_FAD/NAD-bd"/>
</dbReference>
<name>A0A8H2XW82_9AGAM</name>
<feature type="domain" description="Oxidoreductase FAD/NAD(P)-binding" evidence="4">
    <location>
        <begin position="4"/>
        <end position="114"/>
    </location>
</feature>
<dbReference type="PRINTS" id="PR00371">
    <property type="entry name" value="FPNCR"/>
</dbReference>
<dbReference type="Proteomes" id="UP000663846">
    <property type="component" value="Unassembled WGS sequence"/>
</dbReference>
<organism evidence="5 6">
    <name type="scientific">Rhizoctonia solani</name>
    <dbReference type="NCBI Taxonomy" id="456999"/>
    <lineage>
        <taxon>Eukaryota</taxon>
        <taxon>Fungi</taxon>
        <taxon>Dikarya</taxon>
        <taxon>Basidiomycota</taxon>
        <taxon>Agaricomycotina</taxon>
        <taxon>Agaricomycetes</taxon>
        <taxon>Cantharellales</taxon>
        <taxon>Ceratobasidiaceae</taxon>
        <taxon>Rhizoctonia</taxon>
    </lineage>
</organism>
<dbReference type="GO" id="GO:0003958">
    <property type="term" value="F:NADPH-hemoprotein reductase activity"/>
    <property type="evidence" value="ECO:0007669"/>
    <property type="project" value="TreeGrafter"/>
</dbReference>
<dbReference type="GO" id="GO:0010181">
    <property type="term" value="F:FMN binding"/>
    <property type="evidence" value="ECO:0007669"/>
    <property type="project" value="TreeGrafter"/>
</dbReference>
<reference evidence="5" key="1">
    <citation type="submission" date="2021-01" db="EMBL/GenBank/DDBJ databases">
        <authorList>
            <person name="Kaushik A."/>
        </authorList>
    </citation>
    <scope>NUCLEOTIDE SEQUENCE</scope>
    <source>
        <strain evidence="5">AG1-1C</strain>
    </source>
</reference>
<dbReference type="GO" id="GO:0005829">
    <property type="term" value="C:cytosol"/>
    <property type="evidence" value="ECO:0007669"/>
    <property type="project" value="TreeGrafter"/>
</dbReference>
<dbReference type="InterPro" id="IPR001709">
    <property type="entry name" value="Flavoprot_Pyr_Nucl_cyt_Rdtase"/>
</dbReference>
<proteinExistence type="predicted"/>
<protein>
    <recommendedName>
        <fullName evidence="4">Oxidoreductase FAD/NAD(P)-binding domain-containing protein</fullName>
    </recommendedName>
</protein>
<keyword evidence="3" id="KW-0274">FAD</keyword>
<dbReference type="InterPro" id="IPR039261">
    <property type="entry name" value="FNR_nucleotide-bd"/>
</dbReference>
<evidence type="ECO:0000259" key="4">
    <source>
        <dbReference type="Pfam" id="PF00175"/>
    </source>
</evidence>
<dbReference type="EMBL" id="CAJMWS010000364">
    <property type="protein sequence ID" value="CAE6437923.1"/>
    <property type="molecule type" value="Genomic_DNA"/>
</dbReference>
<dbReference type="PANTHER" id="PTHR19384:SF127">
    <property type="entry name" value="BIFUNCTIONAL CYTOCHROME P450_NADPH--P450 REDUCTASE"/>
    <property type="match status" value="1"/>
</dbReference>
<accession>A0A8H2XW82</accession>
<evidence type="ECO:0000256" key="1">
    <source>
        <dbReference type="ARBA" id="ARBA00001974"/>
    </source>
</evidence>
<evidence type="ECO:0000313" key="5">
    <source>
        <dbReference type="EMBL" id="CAE6437923.1"/>
    </source>
</evidence>
<dbReference type="AlphaFoldDB" id="A0A8H2XW82"/>